<protein>
    <recommendedName>
        <fullName evidence="1">ATPase AAA-type core domain-containing protein</fullName>
    </recommendedName>
</protein>
<dbReference type="PANTHER" id="PTHR23074">
    <property type="entry name" value="AAA DOMAIN-CONTAINING"/>
    <property type="match status" value="1"/>
</dbReference>
<proteinExistence type="predicted"/>
<dbReference type="InterPro" id="IPR050304">
    <property type="entry name" value="MT-severing_AAA_ATPase"/>
</dbReference>
<dbReference type="SUPFAM" id="SSF52540">
    <property type="entry name" value="P-loop containing nucleoside triphosphate hydrolases"/>
    <property type="match status" value="1"/>
</dbReference>
<dbReference type="Pfam" id="PF00004">
    <property type="entry name" value="AAA"/>
    <property type="match status" value="1"/>
</dbReference>
<dbReference type="PANTHER" id="PTHR23074:SF159">
    <property type="entry name" value="PROTEIN SUPPRESSOR OF K(+) TRANSPORT GROWTH DEFECT 1"/>
    <property type="match status" value="1"/>
</dbReference>
<name>A0AAV7GR99_DENCH</name>
<dbReference type="AlphaFoldDB" id="A0AAV7GR99"/>
<dbReference type="Proteomes" id="UP000775213">
    <property type="component" value="Unassembled WGS sequence"/>
</dbReference>
<sequence length="101" mass="11541">MCPKPFDLLQGIGNNDQKVLVLAATNTPYALDQVIRRRFDKRIYIPLSDLKALQHMFKVHLGNTPNNLMENDYESLARRMEGFYGSDIFVCVSFVVNVFAS</sequence>
<dbReference type="EMBL" id="JAGFBR010000012">
    <property type="protein sequence ID" value="KAH0458088.1"/>
    <property type="molecule type" value="Genomic_DNA"/>
</dbReference>
<dbReference type="GO" id="GO:0005524">
    <property type="term" value="F:ATP binding"/>
    <property type="evidence" value="ECO:0007669"/>
    <property type="project" value="InterPro"/>
</dbReference>
<dbReference type="GO" id="GO:0016887">
    <property type="term" value="F:ATP hydrolysis activity"/>
    <property type="evidence" value="ECO:0007669"/>
    <property type="project" value="InterPro"/>
</dbReference>
<dbReference type="InterPro" id="IPR027417">
    <property type="entry name" value="P-loop_NTPase"/>
</dbReference>
<organism evidence="2 3">
    <name type="scientific">Dendrobium chrysotoxum</name>
    <name type="common">Orchid</name>
    <dbReference type="NCBI Taxonomy" id="161865"/>
    <lineage>
        <taxon>Eukaryota</taxon>
        <taxon>Viridiplantae</taxon>
        <taxon>Streptophyta</taxon>
        <taxon>Embryophyta</taxon>
        <taxon>Tracheophyta</taxon>
        <taxon>Spermatophyta</taxon>
        <taxon>Magnoliopsida</taxon>
        <taxon>Liliopsida</taxon>
        <taxon>Asparagales</taxon>
        <taxon>Orchidaceae</taxon>
        <taxon>Epidendroideae</taxon>
        <taxon>Malaxideae</taxon>
        <taxon>Dendrobiinae</taxon>
        <taxon>Dendrobium</taxon>
    </lineage>
</organism>
<comment type="caution">
    <text evidence="2">The sequence shown here is derived from an EMBL/GenBank/DDBJ whole genome shotgun (WGS) entry which is preliminary data.</text>
</comment>
<reference evidence="2 3" key="1">
    <citation type="journal article" date="2021" name="Hortic Res">
        <title>Chromosome-scale assembly of the Dendrobium chrysotoxum genome enhances the understanding of orchid evolution.</title>
        <authorList>
            <person name="Zhang Y."/>
            <person name="Zhang G.Q."/>
            <person name="Zhang D."/>
            <person name="Liu X.D."/>
            <person name="Xu X.Y."/>
            <person name="Sun W.H."/>
            <person name="Yu X."/>
            <person name="Zhu X."/>
            <person name="Wang Z.W."/>
            <person name="Zhao X."/>
            <person name="Zhong W.Y."/>
            <person name="Chen H."/>
            <person name="Yin W.L."/>
            <person name="Huang T."/>
            <person name="Niu S.C."/>
            <person name="Liu Z.J."/>
        </authorList>
    </citation>
    <scope>NUCLEOTIDE SEQUENCE [LARGE SCALE GENOMIC DNA]</scope>
    <source>
        <strain evidence="2">Lindl</strain>
    </source>
</reference>
<dbReference type="Gene3D" id="1.10.8.60">
    <property type="match status" value="1"/>
</dbReference>
<dbReference type="GO" id="GO:0007033">
    <property type="term" value="P:vacuole organization"/>
    <property type="evidence" value="ECO:0007669"/>
    <property type="project" value="TreeGrafter"/>
</dbReference>
<dbReference type="InterPro" id="IPR003959">
    <property type="entry name" value="ATPase_AAA_core"/>
</dbReference>
<accession>A0AAV7GR99</accession>
<evidence type="ECO:0000259" key="1">
    <source>
        <dbReference type="Pfam" id="PF00004"/>
    </source>
</evidence>
<gene>
    <name evidence="2" type="ORF">IEQ34_013403</name>
</gene>
<evidence type="ECO:0000313" key="2">
    <source>
        <dbReference type="EMBL" id="KAH0458088.1"/>
    </source>
</evidence>
<evidence type="ECO:0000313" key="3">
    <source>
        <dbReference type="Proteomes" id="UP000775213"/>
    </source>
</evidence>
<keyword evidence="3" id="KW-1185">Reference proteome</keyword>
<dbReference type="GO" id="GO:0016197">
    <property type="term" value="P:endosomal transport"/>
    <property type="evidence" value="ECO:0007669"/>
    <property type="project" value="TreeGrafter"/>
</dbReference>
<feature type="domain" description="ATPase AAA-type core" evidence="1">
    <location>
        <begin position="9"/>
        <end position="47"/>
    </location>
</feature>
<dbReference type="Gene3D" id="3.40.50.300">
    <property type="entry name" value="P-loop containing nucleotide triphosphate hydrolases"/>
    <property type="match status" value="1"/>
</dbReference>